<dbReference type="RefSeq" id="WP_075976315.1">
    <property type="nucleotide sequence ID" value="NZ_MKQR01000018.1"/>
</dbReference>
<organism evidence="3 4">
    <name type="scientific">Actinokineospora bangkokensis</name>
    <dbReference type="NCBI Taxonomy" id="1193682"/>
    <lineage>
        <taxon>Bacteria</taxon>
        <taxon>Bacillati</taxon>
        <taxon>Actinomycetota</taxon>
        <taxon>Actinomycetes</taxon>
        <taxon>Pseudonocardiales</taxon>
        <taxon>Pseudonocardiaceae</taxon>
        <taxon>Actinokineospora</taxon>
    </lineage>
</organism>
<feature type="region of interest" description="Disordered" evidence="1">
    <location>
        <begin position="392"/>
        <end position="413"/>
    </location>
</feature>
<dbReference type="AlphaFoldDB" id="A0A1Q9LIT3"/>
<dbReference type="OrthoDB" id="5240729at2"/>
<sequence length="585" mass="59729">MTLDEFTTAVRPGTGLVGRYPGAVLLVPDDVPGDGLDRLLGLLCDGAPDAGARLEALFTDPAAAPAPAFAAVVQGAFGMTIYVHGALEVAADGPSAQLRVRGRVDGGLRRCDAPDDVVSLTVQARGVDTAAATVGVRSGVVSGDGFVLRRRGAELPVEEAADEVVMAAEAMTTSGGSAAANQVNGSGGGVATLAPPAPAATPPVAPPPPPPVQYTPPLPPIPAQHQTTASPSTPDWLGGTPQQAAPTTGAPTPTYGGRVAARLLSSAVVGGVLTVLLALVLPVGFATLEEVLFSGFIGLALLFALGVVLWDPIYDVVRKRRAAQDWPTPLFVVLALVPEAAAAWVLQAFALPQSWLVDEVTAAIDLGVVAVAVGVGTVLLGRIPATRKLLHSATTPTGTGASTAQQGLGSLPMFQGTPAQQSAPVAGASPLVWGINCQQGHFNRPDARYCASCGTAMHGLTHEPRQAPRPALGYLVDGDGASHVLDRDLVLGTAPQGDAKVAGGRAAALALPDGTGLLGDAHADLELREWDVTVVDRGHPQGTHVREPDSAMWVRLAPGQPFTLTSGSRVRLGTRDLTYHAANTR</sequence>
<feature type="transmembrane region" description="Helical" evidence="2">
    <location>
        <begin position="291"/>
        <end position="310"/>
    </location>
</feature>
<comment type="caution">
    <text evidence="3">The sequence shown here is derived from an EMBL/GenBank/DDBJ whole genome shotgun (WGS) entry which is preliminary data.</text>
</comment>
<evidence type="ECO:0008006" key="5">
    <source>
        <dbReference type="Google" id="ProtNLM"/>
    </source>
</evidence>
<dbReference type="Proteomes" id="UP000186040">
    <property type="component" value="Unassembled WGS sequence"/>
</dbReference>
<feature type="compositionally biased region" description="Pro residues" evidence="1">
    <location>
        <begin position="195"/>
        <end position="222"/>
    </location>
</feature>
<keyword evidence="2" id="KW-1133">Transmembrane helix</keyword>
<gene>
    <name evidence="3" type="ORF">BJP25_24065</name>
</gene>
<feature type="transmembrane region" description="Helical" evidence="2">
    <location>
        <begin position="330"/>
        <end position="350"/>
    </location>
</feature>
<keyword evidence="4" id="KW-1185">Reference proteome</keyword>
<proteinExistence type="predicted"/>
<dbReference type="PANTHER" id="PTHR48125:SF12">
    <property type="entry name" value="AT HOOK TRANSCRIPTION FACTOR FAMILY-RELATED"/>
    <property type="match status" value="1"/>
</dbReference>
<dbReference type="Gene3D" id="2.60.200.20">
    <property type="match status" value="1"/>
</dbReference>
<protein>
    <recommendedName>
        <fullName evidence="5">FHA domain-containing protein</fullName>
    </recommendedName>
</protein>
<reference evidence="3 4" key="1">
    <citation type="submission" date="2016-10" db="EMBL/GenBank/DDBJ databases">
        <title>The Draft Genome Sequence of Actinokineospora bangkokensis 44EHWT reveals the biosynthetic pathway of antifungal compounds Thailandins with unusual extender unit butylmalonyl-CoA.</title>
        <authorList>
            <person name="Greule A."/>
            <person name="Intra B."/>
            <person name="Flemming S."/>
            <person name="Rommel M.G."/>
            <person name="Panbangred W."/>
            <person name="Bechthold A."/>
        </authorList>
    </citation>
    <scope>NUCLEOTIDE SEQUENCE [LARGE SCALE GENOMIC DNA]</scope>
    <source>
        <strain evidence="3 4">44EHW</strain>
    </source>
</reference>
<dbReference type="PANTHER" id="PTHR48125">
    <property type="entry name" value="LP07818P1"/>
    <property type="match status" value="1"/>
</dbReference>
<feature type="compositionally biased region" description="Low complexity" evidence="1">
    <location>
        <begin position="392"/>
        <end position="407"/>
    </location>
</feature>
<feature type="compositionally biased region" description="Polar residues" evidence="1">
    <location>
        <begin position="224"/>
        <end position="233"/>
    </location>
</feature>
<evidence type="ECO:0000313" key="4">
    <source>
        <dbReference type="Proteomes" id="UP000186040"/>
    </source>
</evidence>
<keyword evidence="2" id="KW-0812">Transmembrane</keyword>
<feature type="transmembrane region" description="Helical" evidence="2">
    <location>
        <begin position="263"/>
        <end position="285"/>
    </location>
</feature>
<feature type="compositionally biased region" description="Low complexity" evidence="1">
    <location>
        <begin position="238"/>
        <end position="252"/>
    </location>
</feature>
<name>A0A1Q9LIT3_9PSEU</name>
<keyword evidence="2" id="KW-0472">Membrane</keyword>
<evidence type="ECO:0000313" key="3">
    <source>
        <dbReference type="EMBL" id="OLR91910.1"/>
    </source>
</evidence>
<dbReference type="EMBL" id="MKQR01000018">
    <property type="protein sequence ID" value="OLR91910.1"/>
    <property type="molecule type" value="Genomic_DNA"/>
</dbReference>
<accession>A0A1Q9LIT3</accession>
<feature type="transmembrane region" description="Helical" evidence="2">
    <location>
        <begin position="362"/>
        <end position="381"/>
    </location>
</feature>
<feature type="region of interest" description="Disordered" evidence="1">
    <location>
        <begin position="177"/>
        <end position="252"/>
    </location>
</feature>
<evidence type="ECO:0000256" key="1">
    <source>
        <dbReference type="SAM" id="MobiDB-lite"/>
    </source>
</evidence>
<evidence type="ECO:0000256" key="2">
    <source>
        <dbReference type="SAM" id="Phobius"/>
    </source>
</evidence>
<dbReference type="STRING" id="1193682.BJP25_24065"/>